<organism evidence="3 4">
    <name type="scientific">Pristionchus pacificus</name>
    <name type="common">Parasitic nematode worm</name>
    <dbReference type="NCBI Taxonomy" id="54126"/>
    <lineage>
        <taxon>Eukaryota</taxon>
        <taxon>Metazoa</taxon>
        <taxon>Ecdysozoa</taxon>
        <taxon>Nematoda</taxon>
        <taxon>Chromadorea</taxon>
        <taxon>Rhabditida</taxon>
        <taxon>Rhabditina</taxon>
        <taxon>Diplogasteromorpha</taxon>
        <taxon>Diplogasteroidea</taxon>
        <taxon>Neodiplogasteridae</taxon>
        <taxon>Pristionchus</taxon>
    </lineage>
</organism>
<evidence type="ECO:0000256" key="2">
    <source>
        <dbReference type="SAM" id="Phobius"/>
    </source>
</evidence>
<protein>
    <submittedName>
        <fullName evidence="3">Uncharacterized protein</fullName>
    </submittedName>
</protein>
<reference evidence="4" key="1">
    <citation type="journal article" date="2008" name="Nat. Genet.">
        <title>The Pristionchus pacificus genome provides a unique perspective on nematode lifestyle and parasitism.</title>
        <authorList>
            <person name="Dieterich C."/>
            <person name="Clifton S.W."/>
            <person name="Schuster L.N."/>
            <person name="Chinwalla A."/>
            <person name="Delehaunty K."/>
            <person name="Dinkelacker I."/>
            <person name="Fulton L."/>
            <person name="Fulton R."/>
            <person name="Godfrey J."/>
            <person name="Minx P."/>
            <person name="Mitreva M."/>
            <person name="Roeseler W."/>
            <person name="Tian H."/>
            <person name="Witte H."/>
            <person name="Yang S.P."/>
            <person name="Wilson R.K."/>
            <person name="Sommer R.J."/>
        </authorList>
    </citation>
    <scope>NUCLEOTIDE SEQUENCE [LARGE SCALE GENOMIC DNA]</scope>
    <source>
        <strain evidence="4">PS312</strain>
    </source>
</reference>
<keyword evidence="4" id="KW-1185">Reference proteome</keyword>
<feature type="transmembrane region" description="Helical" evidence="2">
    <location>
        <begin position="75"/>
        <end position="97"/>
    </location>
</feature>
<reference evidence="3" key="2">
    <citation type="submission" date="2022-06" db="UniProtKB">
        <authorList>
            <consortium name="EnsemblMetazoa"/>
        </authorList>
    </citation>
    <scope>IDENTIFICATION</scope>
    <source>
        <strain evidence="3">PS312</strain>
    </source>
</reference>
<sequence>MPNWQIMGPVSLWNNILLLFVSTLFLCGHGVDRMCTNPISCYGSYCPKYTAGTDKEAAKLELTFGGGSSGGSSLVALYICCGIMALAAFVVGIICCMRRTRGADYRIMPNNLAADYPRQGAPSPGPVPCPVPNSNRAGSNSDVESQ</sequence>
<feature type="compositionally biased region" description="Polar residues" evidence="1">
    <location>
        <begin position="136"/>
        <end position="146"/>
    </location>
</feature>
<dbReference type="AlphaFoldDB" id="A0A2A6CFH5"/>
<gene>
    <name evidence="3" type="primary">WBGene00114095</name>
</gene>
<dbReference type="Proteomes" id="UP000005239">
    <property type="component" value="Unassembled WGS sequence"/>
</dbReference>
<accession>A0A8R1UHP3</accession>
<keyword evidence="2" id="KW-0812">Transmembrane</keyword>
<feature type="region of interest" description="Disordered" evidence="1">
    <location>
        <begin position="117"/>
        <end position="146"/>
    </location>
</feature>
<feature type="transmembrane region" description="Helical" evidence="2">
    <location>
        <begin position="12"/>
        <end position="31"/>
    </location>
</feature>
<dbReference type="EnsemblMetazoa" id="PPA24541.1">
    <property type="protein sequence ID" value="PPA24541.1"/>
    <property type="gene ID" value="WBGene00114095"/>
</dbReference>
<keyword evidence="2" id="KW-0472">Membrane</keyword>
<name>A0A2A6CFH5_PRIPA</name>
<proteinExistence type="predicted"/>
<accession>A0A2A6CFH5</accession>
<keyword evidence="2" id="KW-1133">Transmembrane helix</keyword>
<evidence type="ECO:0000313" key="4">
    <source>
        <dbReference type="Proteomes" id="UP000005239"/>
    </source>
</evidence>
<evidence type="ECO:0000313" key="3">
    <source>
        <dbReference type="EnsemblMetazoa" id="PPA24541.1"/>
    </source>
</evidence>
<evidence type="ECO:0000256" key="1">
    <source>
        <dbReference type="SAM" id="MobiDB-lite"/>
    </source>
</evidence>